<feature type="transmembrane region" description="Helical" evidence="8">
    <location>
        <begin position="189"/>
        <end position="212"/>
    </location>
</feature>
<reference evidence="9" key="2">
    <citation type="submission" date="2023-05" db="EMBL/GenBank/DDBJ databases">
        <authorList>
            <person name="Fouks B."/>
        </authorList>
    </citation>
    <scope>NUCLEOTIDE SEQUENCE</scope>
    <source>
        <strain evidence="9">Stay&amp;Tobe</strain>
        <tissue evidence="9">Testes</tissue>
    </source>
</reference>
<dbReference type="SUPFAM" id="SSF53850">
    <property type="entry name" value="Periplasmic binding protein-like II"/>
    <property type="match status" value="1"/>
</dbReference>
<comment type="caution">
    <text evidence="9">The sequence shown here is derived from an EMBL/GenBank/DDBJ whole genome shotgun (WGS) entry which is preliminary data.</text>
</comment>
<evidence type="ECO:0000313" key="10">
    <source>
        <dbReference type="Proteomes" id="UP001233999"/>
    </source>
</evidence>
<dbReference type="AlphaFoldDB" id="A0AAD7ZE13"/>
<keyword evidence="3 8" id="KW-0812">Transmembrane</keyword>
<evidence type="ECO:0000256" key="6">
    <source>
        <dbReference type="ARBA" id="ARBA00023170"/>
    </source>
</evidence>
<dbReference type="InterPro" id="IPR052192">
    <property type="entry name" value="Insect_Ionotropic_Sensory_Rcpt"/>
</dbReference>
<feature type="transmembrane region" description="Helical" evidence="8">
    <location>
        <begin position="256"/>
        <end position="276"/>
    </location>
</feature>
<evidence type="ECO:0000256" key="8">
    <source>
        <dbReference type="SAM" id="Phobius"/>
    </source>
</evidence>
<accession>A0AAD7ZE13</accession>
<keyword evidence="5 8" id="KW-0472">Membrane</keyword>
<evidence type="ECO:0000313" key="9">
    <source>
        <dbReference type="EMBL" id="KAJ9578447.1"/>
    </source>
</evidence>
<dbReference type="PANTHER" id="PTHR42643">
    <property type="entry name" value="IONOTROPIC RECEPTOR 20A-RELATED"/>
    <property type="match status" value="1"/>
</dbReference>
<gene>
    <name evidence="9" type="ORF">L9F63_005317</name>
</gene>
<evidence type="ECO:0000256" key="7">
    <source>
        <dbReference type="ARBA" id="ARBA00023180"/>
    </source>
</evidence>
<protein>
    <submittedName>
        <fullName evidence="9">Uncharacterized protein</fullName>
    </submittedName>
</protein>
<dbReference type="GO" id="GO:0005886">
    <property type="term" value="C:plasma membrane"/>
    <property type="evidence" value="ECO:0007669"/>
    <property type="project" value="UniProtKB-SubCell"/>
</dbReference>
<organism evidence="9 10">
    <name type="scientific">Diploptera punctata</name>
    <name type="common">Pacific beetle cockroach</name>
    <dbReference type="NCBI Taxonomy" id="6984"/>
    <lineage>
        <taxon>Eukaryota</taxon>
        <taxon>Metazoa</taxon>
        <taxon>Ecdysozoa</taxon>
        <taxon>Arthropoda</taxon>
        <taxon>Hexapoda</taxon>
        <taxon>Insecta</taxon>
        <taxon>Pterygota</taxon>
        <taxon>Neoptera</taxon>
        <taxon>Polyneoptera</taxon>
        <taxon>Dictyoptera</taxon>
        <taxon>Blattodea</taxon>
        <taxon>Blaberoidea</taxon>
        <taxon>Blaberidae</taxon>
        <taxon>Diplopterinae</taxon>
        <taxon>Diploptera</taxon>
    </lineage>
</organism>
<dbReference type="Proteomes" id="UP001233999">
    <property type="component" value="Unassembled WGS sequence"/>
</dbReference>
<evidence type="ECO:0000256" key="2">
    <source>
        <dbReference type="ARBA" id="ARBA00022475"/>
    </source>
</evidence>
<comment type="subcellular location">
    <subcellularLocation>
        <location evidence="1">Cell membrane</location>
        <topology evidence="1">Multi-pass membrane protein</topology>
    </subcellularLocation>
</comment>
<keyword evidence="4 8" id="KW-1133">Transmembrane helix</keyword>
<keyword evidence="2" id="KW-1003">Cell membrane</keyword>
<dbReference type="PANTHER" id="PTHR42643:SF30">
    <property type="entry name" value="IONOTROPIC RECEPTOR 40A-RELATED"/>
    <property type="match status" value="1"/>
</dbReference>
<keyword evidence="6" id="KW-0675">Receptor</keyword>
<dbReference type="Gene3D" id="1.10.287.70">
    <property type="match status" value="1"/>
</dbReference>
<sequence>MKNFVENIDYSGDSVILRSFDFYTWFPYQSEQKCGVVKEAVLVNKWIIEGEGYFSVESALFRNKIPKNFHGCRFRASAIELESIVETHNYTDINNITYQTHSGVEVSVAEFVTKHLNLSLVYMPINGIGVQTRVDILSDLGEDRTDVTFGAFPLHELVYPFADYTMPYFHNVMGWYVPCGRPAPRMQKVMGIFTIPVWLIFVITIVLSAVVMNFNAKFDKVESPSYLKMNNSVLNVWAVVIGVSVTEMPRTPKLRIYFFLLVWYCFAMNTLFQAYFTSFLVDPGQLERIRTLEELYKSDLEYHFHIENDNYLKFSFPDYYSRIPLKRKECFIPELCLYQLIISQDFAVISHSFHTEYFTSSNNNPKLCTLDENIYKLSFAMHLAKGSPLLKTFDKIVHIALEGGFVGKWWEDTKRHYWIRLLPKDKFFFEQFIKFNDKEEEYVVLSLSHLQLSFYVLGIGCAIGLMFFMFENIQYSIRKSVK</sequence>
<proteinExistence type="predicted"/>
<dbReference type="EMBL" id="JASPKZ010008878">
    <property type="protein sequence ID" value="KAJ9578447.1"/>
    <property type="molecule type" value="Genomic_DNA"/>
</dbReference>
<keyword evidence="10" id="KW-1185">Reference proteome</keyword>
<evidence type="ECO:0000256" key="5">
    <source>
        <dbReference type="ARBA" id="ARBA00023136"/>
    </source>
</evidence>
<evidence type="ECO:0000256" key="4">
    <source>
        <dbReference type="ARBA" id="ARBA00022989"/>
    </source>
</evidence>
<keyword evidence="7" id="KW-0325">Glycoprotein</keyword>
<name>A0AAD7ZE13_DIPPU</name>
<feature type="transmembrane region" description="Helical" evidence="8">
    <location>
        <begin position="452"/>
        <end position="470"/>
    </location>
</feature>
<evidence type="ECO:0000256" key="3">
    <source>
        <dbReference type="ARBA" id="ARBA00022692"/>
    </source>
</evidence>
<reference evidence="9" key="1">
    <citation type="journal article" date="2023" name="IScience">
        <title>Live-bearing cockroach genome reveals convergent evolutionary mechanisms linked to viviparity in insects and beyond.</title>
        <authorList>
            <person name="Fouks B."/>
            <person name="Harrison M.C."/>
            <person name="Mikhailova A.A."/>
            <person name="Marchal E."/>
            <person name="English S."/>
            <person name="Carruthers M."/>
            <person name="Jennings E.C."/>
            <person name="Chiamaka E.L."/>
            <person name="Frigard R.A."/>
            <person name="Pippel M."/>
            <person name="Attardo G.M."/>
            <person name="Benoit J.B."/>
            <person name="Bornberg-Bauer E."/>
            <person name="Tobe S.S."/>
        </authorList>
    </citation>
    <scope>NUCLEOTIDE SEQUENCE</scope>
    <source>
        <strain evidence="9">Stay&amp;Tobe</strain>
    </source>
</reference>
<evidence type="ECO:0000256" key="1">
    <source>
        <dbReference type="ARBA" id="ARBA00004651"/>
    </source>
</evidence>